<evidence type="ECO:0000256" key="3">
    <source>
        <dbReference type="ARBA" id="ARBA00022679"/>
    </source>
</evidence>
<dbReference type="FunFam" id="3.40.30.10:FF:000156">
    <property type="entry name" value="Glutathione S-transferase 1"/>
    <property type="match status" value="1"/>
</dbReference>
<dbReference type="InterPro" id="IPR040079">
    <property type="entry name" value="Glutathione_S-Trfase"/>
</dbReference>
<dbReference type="InterPro" id="IPR036282">
    <property type="entry name" value="Glutathione-S-Trfase_C_sf"/>
</dbReference>
<dbReference type="InterPro" id="IPR004045">
    <property type="entry name" value="Glutathione_S-Trfase_N"/>
</dbReference>
<dbReference type="SUPFAM" id="SSF52833">
    <property type="entry name" value="Thioredoxin-like"/>
    <property type="match status" value="1"/>
</dbReference>
<dbReference type="EC" id="2.5.1.18" evidence="2"/>
<comment type="similarity">
    <text evidence="1 5">Belongs to the GST superfamily.</text>
</comment>
<name>A0AAD5TPQ1_9FUNG</name>
<dbReference type="AlphaFoldDB" id="A0AAD5TPQ1"/>
<dbReference type="PROSITE" id="PS50404">
    <property type="entry name" value="GST_NTER"/>
    <property type="match status" value="1"/>
</dbReference>
<organism evidence="7 8">
    <name type="scientific">Geranomyces variabilis</name>
    <dbReference type="NCBI Taxonomy" id="109894"/>
    <lineage>
        <taxon>Eukaryota</taxon>
        <taxon>Fungi</taxon>
        <taxon>Fungi incertae sedis</taxon>
        <taxon>Chytridiomycota</taxon>
        <taxon>Chytridiomycota incertae sedis</taxon>
        <taxon>Chytridiomycetes</taxon>
        <taxon>Spizellomycetales</taxon>
        <taxon>Powellomycetaceae</taxon>
        <taxon>Geranomyces</taxon>
    </lineage>
</organism>
<dbReference type="PANTHER" id="PTHR44051">
    <property type="entry name" value="GLUTATHIONE S-TRANSFERASE-RELATED"/>
    <property type="match status" value="1"/>
</dbReference>
<dbReference type="SFLD" id="SFLDG00358">
    <property type="entry name" value="Main_(cytGST)"/>
    <property type="match status" value="1"/>
</dbReference>
<sequence length="229" mass="25372">MATAALVPESPIILHHLNNSRSQRVIWLLEELGLNYEIKKYQRGSDQRAPKELEQVHSLGKSPVITDGSLVIAESGAIIEYLVDTYGNGRMKPAAGTPEALQYTHWMHFAEGSLMPPLLLTLVFSSVVRQVPFFIRPIASGIAGAVHSKLIDPDLKRMGDYMERELTKQEYFAGNELTAADVQMSFPLEAAASRASSFLGPKTLEFVKKIHARPAYQRALEKGGEYAYA</sequence>
<dbReference type="SUPFAM" id="SSF47616">
    <property type="entry name" value="GST C-terminal domain-like"/>
    <property type="match status" value="1"/>
</dbReference>
<proteinExistence type="inferred from homology"/>
<dbReference type="Gene3D" id="1.20.1050.10">
    <property type="match status" value="1"/>
</dbReference>
<dbReference type="CDD" id="cd03046">
    <property type="entry name" value="GST_N_GTT1_like"/>
    <property type="match status" value="1"/>
</dbReference>
<evidence type="ECO:0000259" key="6">
    <source>
        <dbReference type="PROSITE" id="PS50404"/>
    </source>
</evidence>
<reference evidence="7" key="1">
    <citation type="submission" date="2020-05" db="EMBL/GenBank/DDBJ databases">
        <title>Phylogenomic resolution of chytrid fungi.</title>
        <authorList>
            <person name="Stajich J.E."/>
            <person name="Amses K."/>
            <person name="Simmons R."/>
            <person name="Seto K."/>
            <person name="Myers J."/>
            <person name="Bonds A."/>
            <person name="Quandt C.A."/>
            <person name="Barry K."/>
            <person name="Liu P."/>
            <person name="Grigoriev I."/>
            <person name="Longcore J.E."/>
            <person name="James T.Y."/>
        </authorList>
    </citation>
    <scope>NUCLEOTIDE SEQUENCE</scope>
    <source>
        <strain evidence="7">JEL0379</strain>
    </source>
</reference>
<dbReference type="GO" id="GO:0004364">
    <property type="term" value="F:glutathione transferase activity"/>
    <property type="evidence" value="ECO:0007669"/>
    <property type="project" value="UniProtKB-EC"/>
</dbReference>
<keyword evidence="8" id="KW-1185">Reference proteome</keyword>
<evidence type="ECO:0000256" key="4">
    <source>
        <dbReference type="ARBA" id="ARBA00047960"/>
    </source>
</evidence>
<gene>
    <name evidence="7" type="ORF">HDU87_006713</name>
</gene>
<dbReference type="Gene3D" id="3.40.30.10">
    <property type="entry name" value="Glutaredoxin"/>
    <property type="match status" value="1"/>
</dbReference>
<dbReference type="GO" id="GO:0004601">
    <property type="term" value="F:peroxidase activity"/>
    <property type="evidence" value="ECO:0007669"/>
    <property type="project" value="UniProtKB-ARBA"/>
</dbReference>
<evidence type="ECO:0000256" key="5">
    <source>
        <dbReference type="RuleBase" id="RU003494"/>
    </source>
</evidence>
<evidence type="ECO:0000313" key="8">
    <source>
        <dbReference type="Proteomes" id="UP001212152"/>
    </source>
</evidence>
<evidence type="ECO:0000313" key="7">
    <source>
        <dbReference type="EMBL" id="KAJ3183394.1"/>
    </source>
</evidence>
<dbReference type="PANTHER" id="PTHR44051:SF9">
    <property type="entry name" value="GLUTATHIONE S-TRANSFERASE 1"/>
    <property type="match status" value="1"/>
</dbReference>
<dbReference type="SFLD" id="SFLDS00019">
    <property type="entry name" value="Glutathione_Transferase_(cytos"/>
    <property type="match status" value="1"/>
</dbReference>
<dbReference type="CDD" id="cd03189">
    <property type="entry name" value="GST_C_GTT1_like"/>
    <property type="match status" value="1"/>
</dbReference>
<dbReference type="GO" id="GO:0005737">
    <property type="term" value="C:cytoplasm"/>
    <property type="evidence" value="ECO:0007669"/>
    <property type="project" value="UniProtKB-ARBA"/>
</dbReference>
<dbReference type="Proteomes" id="UP001212152">
    <property type="component" value="Unassembled WGS sequence"/>
</dbReference>
<keyword evidence="3" id="KW-0808">Transferase</keyword>
<comment type="caution">
    <text evidence="7">The sequence shown here is derived from an EMBL/GenBank/DDBJ whole genome shotgun (WGS) entry which is preliminary data.</text>
</comment>
<evidence type="ECO:0000256" key="1">
    <source>
        <dbReference type="ARBA" id="ARBA00007409"/>
    </source>
</evidence>
<dbReference type="Pfam" id="PF00043">
    <property type="entry name" value="GST_C"/>
    <property type="match status" value="1"/>
</dbReference>
<dbReference type="InterPro" id="IPR036249">
    <property type="entry name" value="Thioredoxin-like_sf"/>
</dbReference>
<evidence type="ECO:0000256" key="2">
    <source>
        <dbReference type="ARBA" id="ARBA00012452"/>
    </source>
</evidence>
<dbReference type="InterPro" id="IPR004046">
    <property type="entry name" value="GST_C"/>
</dbReference>
<dbReference type="Pfam" id="PF02798">
    <property type="entry name" value="GST_N"/>
    <property type="match status" value="1"/>
</dbReference>
<dbReference type="EMBL" id="JADGJQ010000006">
    <property type="protein sequence ID" value="KAJ3183394.1"/>
    <property type="molecule type" value="Genomic_DNA"/>
</dbReference>
<accession>A0AAD5TPQ1</accession>
<dbReference type="SFLD" id="SFLDG01150">
    <property type="entry name" value="Main.1:_Beta-like"/>
    <property type="match status" value="1"/>
</dbReference>
<protein>
    <recommendedName>
        <fullName evidence="2">glutathione transferase</fullName>
        <ecNumber evidence="2">2.5.1.18</ecNumber>
    </recommendedName>
</protein>
<feature type="domain" description="GST N-terminal" evidence="6">
    <location>
        <begin position="9"/>
        <end position="90"/>
    </location>
</feature>
<comment type="catalytic activity">
    <reaction evidence="4">
        <text>RX + glutathione = an S-substituted glutathione + a halide anion + H(+)</text>
        <dbReference type="Rhea" id="RHEA:16437"/>
        <dbReference type="ChEBI" id="CHEBI:15378"/>
        <dbReference type="ChEBI" id="CHEBI:16042"/>
        <dbReference type="ChEBI" id="CHEBI:17792"/>
        <dbReference type="ChEBI" id="CHEBI:57925"/>
        <dbReference type="ChEBI" id="CHEBI:90779"/>
        <dbReference type="EC" id="2.5.1.18"/>
    </reaction>
</comment>